<dbReference type="EMBL" id="PKPP01012583">
    <property type="protein sequence ID" value="PWA42159.1"/>
    <property type="molecule type" value="Genomic_DNA"/>
</dbReference>
<proteinExistence type="predicted"/>
<evidence type="ECO:0000313" key="3">
    <source>
        <dbReference type="Proteomes" id="UP000245207"/>
    </source>
</evidence>
<reference evidence="2 3" key="1">
    <citation type="journal article" date="2018" name="Mol. Plant">
        <title>The genome of Artemisia annua provides insight into the evolution of Asteraceae family and artemisinin biosynthesis.</title>
        <authorList>
            <person name="Shen Q."/>
            <person name="Zhang L."/>
            <person name="Liao Z."/>
            <person name="Wang S."/>
            <person name="Yan T."/>
            <person name="Shi P."/>
            <person name="Liu M."/>
            <person name="Fu X."/>
            <person name="Pan Q."/>
            <person name="Wang Y."/>
            <person name="Lv Z."/>
            <person name="Lu X."/>
            <person name="Zhang F."/>
            <person name="Jiang W."/>
            <person name="Ma Y."/>
            <person name="Chen M."/>
            <person name="Hao X."/>
            <person name="Li L."/>
            <person name="Tang Y."/>
            <person name="Lv G."/>
            <person name="Zhou Y."/>
            <person name="Sun X."/>
            <person name="Brodelius P.E."/>
            <person name="Rose J.K.C."/>
            <person name="Tang K."/>
        </authorList>
    </citation>
    <scope>NUCLEOTIDE SEQUENCE [LARGE SCALE GENOMIC DNA]</scope>
    <source>
        <strain evidence="3">cv. Huhao1</strain>
        <tissue evidence="2">Leaf</tissue>
    </source>
</reference>
<feature type="region of interest" description="Disordered" evidence="1">
    <location>
        <begin position="1"/>
        <end position="30"/>
    </location>
</feature>
<dbReference type="OrthoDB" id="1586679at2759"/>
<dbReference type="Proteomes" id="UP000245207">
    <property type="component" value="Unassembled WGS sequence"/>
</dbReference>
<sequence length="100" mass="11311">MDGLDGGKSSSFIKIHGPDERGSESTQTSTLEASVTNLMVSDYIKNFHERNKHEAVSLVLPPPPRVPPHGLVTWVLFLLQLVCCYFDGMLRRWPRLLFND</sequence>
<organism evidence="2 3">
    <name type="scientific">Artemisia annua</name>
    <name type="common">Sweet wormwood</name>
    <dbReference type="NCBI Taxonomy" id="35608"/>
    <lineage>
        <taxon>Eukaryota</taxon>
        <taxon>Viridiplantae</taxon>
        <taxon>Streptophyta</taxon>
        <taxon>Embryophyta</taxon>
        <taxon>Tracheophyta</taxon>
        <taxon>Spermatophyta</taxon>
        <taxon>Magnoliopsida</taxon>
        <taxon>eudicotyledons</taxon>
        <taxon>Gunneridae</taxon>
        <taxon>Pentapetalae</taxon>
        <taxon>asterids</taxon>
        <taxon>campanulids</taxon>
        <taxon>Asterales</taxon>
        <taxon>Asteraceae</taxon>
        <taxon>Asteroideae</taxon>
        <taxon>Anthemideae</taxon>
        <taxon>Artemisiinae</taxon>
        <taxon>Artemisia</taxon>
    </lineage>
</organism>
<protein>
    <submittedName>
        <fullName evidence="2">Uncharacterized protein</fullName>
    </submittedName>
</protein>
<name>A0A2U1KZJ5_ARTAN</name>
<evidence type="ECO:0000256" key="1">
    <source>
        <dbReference type="SAM" id="MobiDB-lite"/>
    </source>
</evidence>
<dbReference type="AlphaFoldDB" id="A0A2U1KZJ5"/>
<evidence type="ECO:0000313" key="2">
    <source>
        <dbReference type="EMBL" id="PWA42159.1"/>
    </source>
</evidence>
<keyword evidence="3" id="KW-1185">Reference proteome</keyword>
<accession>A0A2U1KZJ5</accession>
<gene>
    <name evidence="2" type="ORF">CTI12_AA547410</name>
</gene>
<comment type="caution">
    <text evidence="2">The sequence shown here is derived from an EMBL/GenBank/DDBJ whole genome shotgun (WGS) entry which is preliminary data.</text>
</comment>